<reference evidence="5" key="1">
    <citation type="submission" date="2016-07" db="EMBL/GenBank/DDBJ databases">
        <title>Sequence Frankia sp. strain CcI1.17.</title>
        <authorList>
            <person name="Ghodhbane-Gtari F."/>
            <person name="Swanson E."/>
            <person name="Gueddou A."/>
            <person name="Morris K."/>
            <person name="Hezbri K."/>
            <person name="Ktari A."/>
            <person name="Nouioui I."/>
            <person name="Abebe-Akele F."/>
            <person name="Simpson S."/>
            <person name="Thomas K."/>
            <person name="Gtari M."/>
            <person name="Tisa L.S."/>
            <person name="Hurst S."/>
        </authorList>
    </citation>
    <scope>NUCLEOTIDE SEQUENCE [LARGE SCALE GENOMIC DNA]</scope>
    <source>
        <strain evidence="5">Cc1.17</strain>
    </source>
</reference>
<dbReference type="Gene3D" id="3.10.129.10">
    <property type="entry name" value="Hotdog Thioesterase"/>
    <property type="match status" value="1"/>
</dbReference>
<dbReference type="SUPFAM" id="SSF54637">
    <property type="entry name" value="Thioesterase/thiol ester dehydrase-isomerase"/>
    <property type="match status" value="1"/>
</dbReference>
<dbReference type="Proteomes" id="UP000179627">
    <property type="component" value="Unassembled WGS sequence"/>
</dbReference>
<evidence type="ECO:0000259" key="3">
    <source>
        <dbReference type="Pfam" id="PF03061"/>
    </source>
</evidence>
<evidence type="ECO:0000313" key="4">
    <source>
        <dbReference type="EMBL" id="OHV46542.1"/>
    </source>
</evidence>
<dbReference type="EMBL" id="MBLM01000002">
    <property type="protein sequence ID" value="OHV46542.1"/>
    <property type="molecule type" value="Genomic_DNA"/>
</dbReference>
<gene>
    <name evidence="4" type="ORF">CC117_02070</name>
</gene>
<comment type="similarity">
    <text evidence="1">Belongs to the thioesterase PaaI family.</text>
</comment>
<dbReference type="CDD" id="cd03443">
    <property type="entry name" value="PaaI_thioesterase"/>
    <property type="match status" value="1"/>
</dbReference>
<dbReference type="NCBIfam" id="TIGR00369">
    <property type="entry name" value="unchar_dom_1"/>
    <property type="match status" value="1"/>
</dbReference>
<dbReference type="GO" id="GO:0047617">
    <property type="term" value="F:fatty acyl-CoA hydrolase activity"/>
    <property type="evidence" value="ECO:0007669"/>
    <property type="project" value="InterPro"/>
</dbReference>
<protein>
    <submittedName>
        <fullName evidence="4">Aromatic compound degradation protein PaaI</fullName>
    </submittedName>
</protein>
<dbReference type="InterPro" id="IPR006683">
    <property type="entry name" value="Thioestr_dom"/>
</dbReference>
<evidence type="ECO:0000256" key="2">
    <source>
        <dbReference type="ARBA" id="ARBA00022801"/>
    </source>
</evidence>
<comment type="caution">
    <text evidence="4">The sequence shown here is derived from an EMBL/GenBank/DDBJ whole genome shotgun (WGS) entry which is preliminary data.</text>
</comment>
<sequence>MGEQRTAGRRQKTISWDDPAATAALGMGMSGLEFLRGIVAGTVPPAPISRVFDFRPVSVEVGDVVFTCEPDESAYNPIGVVHGGLVCTLLDTATACAVHTTLAAGVAYTSLELKVSYVRPVRVIPGRANTLTAHGWIVRPGRRAAFAEGDVRDVDGRVVATASTTCLVMEP</sequence>
<organism evidence="4 5">
    <name type="scientific">Parafrankia colletiae</name>
    <dbReference type="NCBI Taxonomy" id="573497"/>
    <lineage>
        <taxon>Bacteria</taxon>
        <taxon>Bacillati</taxon>
        <taxon>Actinomycetota</taxon>
        <taxon>Actinomycetes</taxon>
        <taxon>Frankiales</taxon>
        <taxon>Frankiaceae</taxon>
        <taxon>Parafrankia</taxon>
    </lineage>
</organism>
<dbReference type="Pfam" id="PF03061">
    <property type="entry name" value="4HBT"/>
    <property type="match status" value="1"/>
</dbReference>
<name>A0A1S1RML9_9ACTN</name>
<dbReference type="PANTHER" id="PTHR21660:SF1">
    <property type="entry name" value="ACYL-COENZYME A THIOESTERASE 13"/>
    <property type="match status" value="1"/>
</dbReference>
<keyword evidence="5" id="KW-1185">Reference proteome</keyword>
<dbReference type="InterPro" id="IPR039298">
    <property type="entry name" value="ACOT13"/>
</dbReference>
<evidence type="ECO:0000313" key="5">
    <source>
        <dbReference type="Proteomes" id="UP000179627"/>
    </source>
</evidence>
<dbReference type="InterPro" id="IPR029069">
    <property type="entry name" value="HotDog_dom_sf"/>
</dbReference>
<feature type="domain" description="Thioesterase" evidence="3">
    <location>
        <begin position="79"/>
        <end position="160"/>
    </location>
</feature>
<keyword evidence="2" id="KW-0378">Hydrolase</keyword>
<dbReference type="PANTHER" id="PTHR21660">
    <property type="entry name" value="THIOESTERASE SUPERFAMILY MEMBER-RELATED"/>
    <property type="match status" value="1"/>
</dbReference>
<dbReference type="AlphaFoldDB" id="A0A1S1RML9"/>
<accession>A0A1S1RML9</accession>
<evidence type="ECO:0000256" key="1">
    <source>
        <dbReference type="ARBA" id="ARBA00008324"/>
    </source>
</evidence>
<proteinExistence type="inferred from homology"/>
<dbReference type="InterPro" id="IPR003736">
    <property type="entry name" value="PAAI_dom"/>
</dbReference>